<dbReference type="KEGG" id="tcr:506813.74"/>
<protein>
    <submittedName>
        <fullName evidence="1">Chitin-binding like protein, putative</fullName>
    </submittedName>
</protein>
<comment type="caution">
    <text evidence="1">The sequence shown here is derived from an EMBL/GenBank/DDBJ whole genome shotgun (WGS) entry which is preliminary data.</text>
</comment>
<keyword evidence="2" id="KW-1185">Reference proteome</keyword>
<dbReference type="AlphaFoldDB" id="Q4DY90"/>
<reference evidence="1 2" key="1">
    <citation type="journal article" date="2005" name="Science">
        <title>The genome sequence of Trypanosoma cruzi, etiologic agent of Chagas disease.</title>
        <authorList>
            <person name="El-Sayed N.M."/>
            <person name="Myler P.J."/>
            <person name="Bartholomeu D.C."/>
            <person name="Nilsson D."/>
            <person name="Aggarwal G."/>
            <person name="Tran A.N."/>
            <person name="Ghedin E."/>
            <person name="Worthey E.A."/>
            <person name="Delcher A.L."/>
            <person name="Blandin G."/>
            <person name="Westenberger S.J."/>
            <person name="Caler E."/>
            <person name="Cerqueira G.C."/>
            <person name="Branche C."/>
            <person name="Haas B."/>
            <person name="Anupama A."/>
            <person name="Arner E."/>
            <person name="Aslund L."/>
            <person name="Attipoe P."/>
            <person name="Bontempi E."/>
            <person name="Bringaud F."/>
            <person name="Burton P."/>
            <person name="Cadag E."/>
            <person name="Campbell D.A."/>
            <person name="Carrington M."/>
            <person name="Crabtree J."/>
            <person name="Darban H."/>
            <person name="da Silveira J.F."/>
            <person name="de Jong P."/>
            <person name="Edwards K."/>
            <person name="Englund P.T."/>
            <person name="Fazelina G."/>
            <person name="Feldblyum T."/>
            <person name="Ferella M."/>
            <person name="Frasch A.C."/>
            <person name="Gull K."/>
            <person name="Horn D."/>
            <person name="Hou L."/>
            <person name="Huang Y."/>
            <person name="Kindlund E."/>
            <person name="Klingbeil M."/>
            <person name="Kluge S."/>
            <person name="Koo H."/>
            <person name="Lacerda D."/>
            <person name="Levin M.J."/>
            <person name="Lorenzi H."/>
            <person name="Louie T."/>
            <person name="Machado C.R."/>
            <person name="McCulloch R."/>
            <person name="McKenna A."/>
            <person name="Mizuno Y."/>
            <person name="Mottram J.C."/>
            <person name="Nelson S."/>
            <person name="Ochaya S."/>
            <person name="Osoegawa K."/>
            <person name="Pai G."/>
            <person name="Parsons M."/>
            <person name="Pentony M."/>
            <person name="Pettersson U."/>
            <person name="Pop M."/>
            <person name="Ramirez J.L."/>
            <person name="Rinta J."/>
            <person name="Robertson L."/>
            <person name="Salzberg S.L."/>
            <person name="Sanchez D.O."/>
            <person name="Seyler A."/>
            <person name="Sharma R."/>
            <person name="Shetty J."/>
            <person name="Simpson A.J."/>
            <person name="Sisk E."/>
            <person name="Tammi M.T."/>
            <person name="Tarleton R."/>
            <person name="Teixeira S."/>
            <person name="Van Aken S."/>
            <person name="Vogt C."/>
            <person name="Ward P.N."/>
            <person name="Wickstead B."/>
            <person name="Wortman J."/>
            <person name="White O."/>
            <person name="Fraser C.M."/>
            <person name="Stuart K.D."/>
            <person name="Andersson B."/>
        </authorList>
    </citation>
    <scope>NUCLEOTIDE SEQUENCE [LARGE SCALE GENOMIC DNA]</scope>
    <source>
        <strain evidence="1 2">CL Brener</strain>
    </source>
</reference>
<name>Q4DY90_TRYCC</name>
<gene>
    <name evidence="1" type="ORF">Tc00.1047053506813.74</name>
</gene>
<dbReference type="RefSeq" id="XP_819346.1">
    <property type="nucleotide sequence ID" value="XM_814253.1"/>
</dbReference>
<dbReference type="EMBL" id="AAHK01000097">
    <property type="protein sequence ID" value="EAN97495.1"/>
    <property type="molecule type" value="Genomic_DNA"/>
</dbReference>
<proteinExistence type="predicted"/>
<dbReference type="VEuPathDB" id="TriTrypDB:TcCLB.506813.74"/>
<dbReference type="GeneID" id="3551772"/>
<dbReference type="PaxDb" id="353153-Q4DY90"/>
<dbReference type="Proteomes" id="UP000002296">
    <property type="component" value="Unassembled WGS sequence"/>
</dbReference>
<dbReference type="InParanoid" id="Q4DY90"/>
<accession>Q4DY90</accession>
<sequence length="102" mass="11007">MRCVIEGVWDKCAWILAQHLHVPKCFSRCTCTHEGFSGCAGRCAMDSSGRDNSKTTGGSACGRCSVCADAWRKHPLWLLLLVAVAVCSRCTVLPSRSVCLCA</sequence>
<evidence type="ECO:0000313" key="1">
    <source>
        <dbReference type="EMBL" id="EAN97495.1"/>
    </source>
</evidence>
<organism evidence="1 2">
    <name type="scientific">Trypanosoma cruzi (strain CL Brener)</name>
    <dbReference type="NCBI Taxonomy" id="353153"/>
    <lineage>
        <taxon>Eukaryota</taxon>
        <taxon>Discoba</taxon>
        <taxon>Euglenozoa</taxon>
        <taxon>Kinetoplastea</taxon>
        <taxon>Metakinetoplastina</taxon>
        <taxon>Trypanosomatida</taxon>
        <taxon>Trypanosomatidae</taxon>
        <taxon>Trypanosoma</taxon>
        <taxon>Schizotrypanum</taxon>
    </lineage>
</organism>
<evidence type="ECO:0000313" key="2">
    <source>
        <dbReference type="Proteomes" id="UP000002296"/>
    </source>
</evidence>